<keyword evidence="2" id="KW-1133">Transmembrane helix</keyword>
<dbReference type="VEuPathDB" id="FungiDB:NCU03613"/>
<keyword evidence="2" id="KW-0812">Transmembrane</keyword>
<evidence type="ECO:0000259" key="3">
    <source>
        <dbReference type="Pfam" id="PF09463"/>
    </source>
</evidence>
<feature type="compositionally biased region" description="Basic and acidic residues" evidence="1">
    <location>
        <begin position="413"/>
        <end position="430"/>
    </location>
</feature>
<gene>
    <name evidence="4" type="primary">B11H24.190</name>
</gene>
<name>Q8X0I6_NEUCS</name>
<feature type="compositionally biased region" description="Low complexity" evidence="1">
    <location>
        <begin position="338"/>
        <end position="357"/>
    </location>
</feature>
<dbReference type="InterPro" id="IPR018571">
    <property type="entry name" value="Membrane_anchor_Opy2_N"/>
</dbReference>
<accession>Q8X0I6</accession>
<keyword evidence="2" id="KW-0472">Membrane</keyword>
<feature type="region of interest" description="Disordered" evidence="1">
    <location>
        <begin position="332"/>
        <end position="430"/>
    </location>
</feature>
<reference evidence="4" key="2">
    <citation type="submission" date="2002-01" db="EMBL/GenBank/DDBJ databases">
        <authorList>
            <person name="German Neurospora genome project"/>
        </authorList>
    </citation>
    <scope>NUCLEOTIDE SEQUENCE</scope>
</reference>
<organism evidence="4">
    <name type="scientific">Neurospora crassa</name>
    <dbReference type="NCBI Taxonomy" id="5141"/>
    <lineage>
        <taxon>Eukaryota</taxon>
        <taxon>Fungi</taxon>
        <taxon>Dikarya</taxon>
        <taxon>Ascomycota</taxon>
        <taxon>Pezizomycotina</taxon>
        <taxon>Sordariomycetes</taxon>
        <taxon>Sordariomycetidae</taxon>
        <taxon>Sordariales</taxon>
        <taxon>Sordariaceae</taxon>
        <taxon>Neurospora</taxon>
    </lineage>
</organism>
<evidence type="ECO:0000256" key="2">
    <source>
        <dbReference type="SAM" id="Phobius"/>
    </source>
</evidence>
<evidence type="ECO:0000256" key="1">
    <source>
        <dbReference type="SAM" id="MobiDB-lite"/>
    </source>
</evidence>
<dbReference type="AlphaFoldDB" id="Q8X0I6"/>
<feature type="transmembrane region" description="Helical" evidence="2">
    <location>
        <begin position="87"/>
        <end position="109"/>
    </location>
</feature>
<proteinExistence type="predicted"/>
<feature type="domain" description="Membrane anchor Opy2 N-terminal" evidence="3">
    <location>
        <begin position="26"/>
        <end position="61"/>
    </location>
</feature>
<dbReference type="EMBL" id="AL670005">
    <property type="protein sequence ID" value="CAD21287.1"/>
    <property type="molecule type" value="Genomic_DNA"/>
</dbReference>
<feature type="compositionally biased region" description="Polar residues" evidence="1">
    <location>
        <begin position="395"/>
        <end position="412"/>
    </location>
</feature>
<protein>
    <submittedName>
        <fullName evidence="4">Related to OPY2 protein</fullName>
    </submittedName>
</protein>
<evidence type="ECO:0000313" key="4">
    <source>
        <dbReference type="EMBL" id="CAD21287.1"/>
    </source>
</evidence>
<dbReference type="Pfam" id="PF09463">
    <property type="entry name" value="Opy2"/>
    <property type="match status" value="1"/>
</dbReference>
<reference evidence="4" key="1">
    <citation type="submission" date="2002-01" db="EMBL/GenBank/DDBJ databases">
        <authorList>
            <person name="Schulte U."/>
            <person name="Aign V."/>
            <person name="Hoheisel J."/>
            <person name="Brandt P."/>
            <person name="Fartmann B."/>
            <person name="Holland R."/>
            <person name="Nyakatura G."/>
            <person name="Mewes H.W."/>
            <person name="Mannhaupt G."/>
        </authorList>
    </citation>
    <scope>NUCLEOTIDE SEQUENCE</scope>
</reference>
<sequence>MAVVAMSPNGMSSARTAGRKKRDGTCVLCDDRVPLSCPACPEGTACTTILASCKECAHMICAPIEENTDSNSYQPSDGDSSGSSTNVGAIAGGVVGGVAVIAILTYLVWRYCIKSRRQVVAPERWDGVQAQDDGLEKSFAQARDNRASTHTVGSVADTVFTRASNIIQIAYIPGVTNRTPTSPAVLVPPVPPIPLGHGGSPSATGDQHFFVPGDLRDSTYSGISSFTDRTSYARTSYAPRSSVASTIYGKSVVITPAQTGMRAKPAMVSVKSAHSNLSGGTATPPVPSVNYEKYTGFRPPSPTNSRNSTFSVGSTFLNTATPARAMVVRVGSVKKVNTTKPKTSDSSATSPTSARDSNVGTIIIDSPAVDQGPFSDPPSPPADRSATHGAATLSAVLQQSTRRASSRTNDSPGSRERERSPFGDEHATQD</sequence>